<organism evidence="3 4">
    <name type="scientific">Lasiodiplodia hormozganensis</name>
    <dbReference type="NCBI Taxonomy" id="869390"/>
    <lineage>
        <taxon>Eukaryota</taxon>
        <taxon>Fungi</taxon>
        <taxon>Dikarya</taxon>
        <taxon>Ascomycota</taxon>
        <taxon>Pezizomycotina</taxon>
        <taxon>Dothideomycetes</taxon>
        <taxon>Dothideomycetes incertae sedis</taxon>
        <taxon>Botryosphaeriales</taxon>
        <taxon>Botryosphaeriaceae</taxon>
        <taxon>Lasiodiplodia</taxon>
    </lineage>
</organism>
<feature type="chain" id="PRO_5041239306" evidence="2">
    <location>
        <begin position="18"/>
        <end position="382"/>
    </location>
</feature>
<feature type="region of interest" description="Disordered" evidence="1">
    <location>
        <begin position="257"/>
        <end position="292"/>
    </location>
</feature>
<accession>A0AA39W3L9</accession>
<comment type="caution">
    <text evidence="3">The sequence shown here is derived from an EMBL/GenBank/DDBJ whole genome shotgun (WGS) entry which is preliminary data.</text>
</comment>
<keyword evidence="4" id="KW-1185">Reference proteome</keyword>
<name>A0AA39W3L9_9PEZI</name>
<dbReference type="EMBL" id="JAUJDW010000316">
    <property type="protein sequence ID" value="KAK0609009.1"/>
    <property type="molecule type" value="Genomic_DNA"/>
</dbReference>
<evidence type="ECO:0000313" key="3">
    <source>
        <dbReference type="EMBL" id="KAK0609009.1"/>
    </source>
</evidence>
<protein>
    <submittedName>
        <fullName evidence="3">Uncharacterized protein</fullName>
    </submittedName>
</protein>
<proteinExistence type="predicted"/>
<evidence type="ECO:0000313" key="4">
    <source>
        <dbReference type="Proteomes" id="UP001175001"/>
    </source>
</evidence>
<evidence type="ECO:0000256" key="1">
    <source>
        <dbReference type="SAM" id="MobiDB-lite"/>
    </source>
</evidence>
<evidence type="ECO:0000256" key="2">
    <source>
        <dbReference type="SAM" id="SignalP"/>
    </source>
</evidence>
<dbReference type="AlphaFoldDB" id="A0AA39W3L9"/>
<feature type="signal peptide" evidence="2">
    <location>
        <begin position="1"/>
        <end position="17"/>
    </location>
</feature>
<dbReference type="Proteomes" id="UP001175001">
    <property type="component" value="Unassembled WGS sequence"/>
</dbReference>
<gene>
    <name evidence="3" type="ORF">DIS24_g12590</name>
</gene>
<keyword evidence="2" id="KW-0732">Signal</keyword>
<feature type="compositionally biased region" description="Low complexity" evidence="1">
    <location>
        <begin position="283"/>
        <end position="292"/>
    </location>
</feature>
<feature type="non-terminal residue" evidence="3">
    <location>
        <position position="1"/>
    </location>
</feature>
<reference evidence="3" key="1">
    <citation type="submission" date="2023-06" db="EMBL/GenBank/DDBJ databases">
        <title>Multi-omics analyses reveal the molecular pathogenesis toolkit of Lasiodiplodia hormozganensis, a cross-kingdom pathogen.</title>
        <authorList>
            <person name="Felix C."/>
            <person name="Meneses R."/>
            <person name="Goncalves M.F.M."/>
            <person name="Tilleman L."/>
            <person name="Duarte A.S."/>
            <person name="Jorrin-Novo J.V."/>
            <person name="Van De Peer Y."/>
            <person name="Deforce D."/>
            <person name="Van Nieuwerburgh F."/>
            <person name="Esteves A.C."/>
            <person name="Alves A."/>
        </authorList>
    </citation>
    <scope>NUCLEOTIDE SEQUENCE</scope>
    <source>
        <strain evidence="3">CBS 339.90</strain>
    </source>
</reference>
<sequence length="382" mass="40042">MWQWVCFLACGVSLVGASPQNTVIAATSTAFDASAASYEAADAFRNICGDELPDTVSCGSFDSREHAGTIEVRVIYWLTAQLPFYKETVQYDVVQDQSTTQTTATRTITNTATRLDMQSHTSLIPASQVSPIGPYCISEVDAVYGTTEKIGTATLTYPTPYALIFDRIHVHQTGRCSNGTNFTTSAWFNQPAPIPLPTTGTAYEELPAEVTFPIPGFNEAFRSLYPALDYCSFSAFMGAPSAKVRATPTQATDIRMMEEEEEEEGTSSSSNPSSLSPPPSSPPTASSPTTIAPSLSSAASQLTSLASLILCGLGASCPALSSPSGATDSSGRTYFFATDTATQATIGPSNAVPLYTDTTGGVVVPLWTTLGAEAAATVGGAV</sequence>